<evidence type="ECO:0000256" key="1">
    <source>
        <dbReference type="SAM" id="SignalP"/>
    </source>
</evidence>
<evidence type="ECO:0008006" key="4">
    <source>
        <dbReference type="Google" id="ProtNLM"/>
    </source>
</evidence>
<dbReference type="Proteomes" id="UP000887568">
    <property type="component" value="Unplaced"/>
</dbReference>
<name>A0A914AQ98_PATMI</name>
<dbReference type="RefSeq" id="XP_038065601.1">
    <property type="nucleotide sequence ID" value="XM_038209673.1"/>
</dbReference>
<feature type="signal peptide" evidence="1">
    <location>
        <begin position="1"/>
        <end position="20"/>
    </location>
</feature>
<dbReference type="AlphaFoldDB" id="A0A914AQ98"/>
<dbReference type="OMA" id="CEDAGCN"/>
<dbReference type="OrthoDB" id="10099895at2759"/>
<accession>A0A914AQ98</accession>
<proteinExistence type="predicted"/>
<evidence type="ECO:0000313" key="2">
    <source>
        <dbReference type="EnsemblMetazoa" id="XP_038065601.1"/>
    </source>
</evidence>
<dbReference type="GeneID" id="119735755"/>
<evidence type="ECO:0000313" key="3">
    <source>
        <dbReference type="Proteomes" id="UP000887568"/>
    </source>
</evidence>
<keyword evidence="1" id="KW-0732">Signal</keyword>
<protein>
    <recommendedName>
        <fullName evidence="4">Protein quiver</fullName>
    </recommendedName>
</protein>
<organism evidence="2 3">
    <name type="scientific">Patiria miniata</name>
    <name type="common">Bat star</name>
    <name type="synonym">Asterina miniata</name>
    <dbReference type="NCBI Taxonomy" id="46514"/>
    <lineage>
        <taxon>Eukaryota</taxon>
        <taxon>Metazoa</taxon>
        <taxon>Echinodermata</taxon>
        <taxon>Eleutherozoa</taxon>
        <taxon>Asterozoa</taxon>
        <taxon>Asteroidea</taxon>
        <taxon>Valvatacea</taxon>
        <taxon>Valvatida</taxon>
        <taxon>Asterinidae</taxon>
        <taxon>Patiria</taxon>
    </lineage>
</organism>
<keyword evidence="3" id="KW-1185">Reference proteome</keyword>
<feature type="chain" id="PRO_5037654852" description="Protein quiver" evidence="1">
    <location>
        <begin position="21"/>
        <end position="195"/>
    </location>
</feature>
<reference evidence="2" key="1">
    <citation type="submission" date="2022-11" db="UniProtKB">
        <authorList>
            <consortium name="EnsemblMetazoa"/>
        </authorList>
    </citation>
    <scope>IDENTIFICATION</scope>
</reference>
<sequence>MSFMFIVLCKLTLLDHGLFGGVMDHDACKSKMTFLLLCASVFILSGKVVFALQCHTCADVNRHTGQASLTCDDFYVKNHTKELLQGCSDPPSGHTVRCTKFGGHAQKMEDSGSSILMDGISRGCVTFKENSLPRSTCYYGKEASPWLSSLVPGTEGASVNGLICFCEETGCNGVASVQPFVSHLLCTLIILYAVL</sequence>
<dbReference type="EnsemblMetazoa" id="XM_038209673.1">
    <property type="protein sequence ID" value="XP_038065601.1"/>
    <property type="gene ID" value="LOC119735755"/>
</dbReference>